<name>A0ABQ1ZLQ4_9BACL</name>
<dbReference type="RefSeq" id="WP_172237814.1">
    <property type="nucleotide sequence ID" value="NZ_CBCSIZ010000001.1"/>
</dbReference>
<dbReference type="PANTHER" id="PTHR36039">
    <property type="match status" value="1"/>
</dbReference>
<dbReference type="InterPro" id="IPR009097">
    <property type="entry name" value="Cyclic_Pdiesterase"/>
</dbReference>
<accession>A0ABQ1ZLQ4</accession>
<evidence type="ECO:0000313" key="2">
    <source>
        <dbReference type="Proteomes" id="UP000605427"/>
    </source>
</evidence>
<gene>
    <name evidence="1" type="ORF">GCM10007362_02060</name>
</gene>
<dbReference type="Gene3D" id="3.90.1140.10">
    <property type="entry name" value="Cyclic phosphodiesterase"/>
    <property type="match status" value="1"/>
</dbReference>
<sequence length="182" mass="20870">MYGVVLSFDAYTEKAIRKLWKELSDRGISHYAQEIENRKPHLTIADYSELNNEAEYCEQFVRYYESASKMSLGFGALGTFIDSGALFLSPNPTKKLLDFHFDHHRHFHAYSSFSNPVYHPGQWIPHCMIANRLDDVKLSEALRFATKSLTAIEAEVQEVSLIKIIHDENKKTIRTLASQSLA</sequence>
<organism evidence="1 2">
    <name type="scientific">Saccharibacillus endophyticus</name>
    <dbReference type="NCBI Taxonomy" id="2060666"/>
    <lineage>
        <taxon>Bacteria</taxon>
        <taxon>Bacillati</taxon>
        <taxon>Bacillota</taxon>
        <taxon>Bacilli</taxon>
        <taxon>Bacillales</taxon>
        <taxon>Paenibacillaceae</taxon>
        <taxon>Saccharibacillus</taxon>
    </lineage>
</organism>
<evidence type="ECO:0000313" key="1">
    <source>
        <dbReference type="EMBL" id="GGH68252.1"/>
    </source>
</evidence>
<dbReference type="SUPFAM" id="SSF55144">
    <property type="entry name" value="LigT-like"/>
    <property type="match status" value="1"/>
</dbReference>
<dbReference type="Pfam" id="PF13563">
    <property type="entry name" value="2_5_RNA_ligase2"/>
    <property type="match status" value="1"/>
</dbReference>
<comment type="caution">
    <text evidence="1">The sequence shown here is derived from an EMBL/GenBank/DDBJ whole genome shotgun (WGS) entry which is preliminary data.</text>
</comment>
<protein>
    <recommendedName>
        <fullName evidence="3">2'-5' RNA ligase family protein</fullName>
    </recommendedName>
</protein>
<proteinExistence type="predicted"/>
<dbReference type="Proteomes" id="UP000605427">
    <property type="component" value="Unassembled WGS sequence"/>
</dbReference>
<keyword evidence="2" id="KW-1185">Reference proteome</keyword>
<dbReference type="PANTHER" id="PTHR36039:SF2">
    <property type="entry name" value="RNA LIGASE_CYCLIC NUCLEOTIDE PHOSPHODIESTERASE FAMILY PROTEIN"/>
    <property type="match status" value="1"/>
</dbReference>
<reference evidence="2" key="1">
    <citation type="journal article" date="2019" name="Int. J. Syst. Evol. Microbiol.">
        <title>The Global Catalogue of Microorganisms (GCM) 10K type strain sequencing project: providing services to taxonomists for standard genome sequencing and annotation.</title>
        <authorList>
            <consortium name="The Broad Institute Genomics Platform"/>
            <consortium name="The Broad Institute Genome Sequencing Center for Infectious Disease"/>
            <person name="Wu L."/>
            <person name="Ma J."/>
        </authorList>
    </citation>
    <scope>NUCLEOTIDE SEQUENCE [LARGE SCALE GENOMIC DNA]</scope>
    <source>
        <strain evidence="2">CCM 8702</strain>
    </source>
</reference>
<evidence type="ECO:0008006" key="3">
    <source>
        <dbReference type="Google" id="ProtNLM"/>
    </source>
</evidence>
<dbReference type="EMBL" id="BMDD01000001">
    <property type="protein sequence ID" value="GGH68252.1"/>
    <property type="molecule type" value="Genomic_DNA"/>
</dbReference>